<proteinExistence type="predicted"/>
<accession>A0A1X6NC30</accession>
<dbReference type="AlphaFoldDB" id="A0A1X6NC30"/>
<dbReference type="Proteomes" id="UP000194127">
    <property type="component" value="Unassembled WGS sequence"/>
</dbReference>
<feature type="transmembrane region" description="Helical" evidence="1">
    <location>
        <begin position="6"/>
        <end position="27"/>
    </location>
</feature>
<dbReference type="CDD" id="cd16913">
    <property type="entry name" value="YkuD_like"/>
    <property type="match status" value="1"/>
</dbReference>
<name>A0A1X6NC30_9APHY</name>
<feature type="transmembrane region" description="Helical" evidence="1">
    <location>
        <begin position="66"/>
        <end position="84"/>
    </location>
</feature>
<dbReference type="EMBL" id="KZ110592">
    <property type="protein sequence ID" value="OSX65943.1"/>
    <property type="molecule type" value="Genomic_DNA"/>
</dbReference>
<dbReference type="InterPro" id="IPR005490">
    <property type="entry name" value="LD_TPept_cat_dom"/>
</dbReference>
<evidence type="ECO:0000313" key="2">
    <source>
        <dbReference type="EMBL" id="OSX65943.1"/>
    </source>
</evidence>
<protein>
    <submittedName>
        <fullName evidence="2">Uncharacterized protein</fullName>
    </submittedName>
</protein>
<keyword evidence="1" id="KW-0812">Transmembrane</keyword>
<feature type="transmembrane region" description="Helical" evidence="1">
    <location>
        <begin position="39"/>
        <end position="60"/>
    </location>
</feature>
<evidence type="ECO:0000313" key="3">
    <source>
        <dbReference type="Proteomes" id="UP000194127"/>
    </source>
</evidence>
<dbReference type="GeneID" id="36329225"/>
<sequence length="183" mass="19887">MSGLDLNYWIGLVLSSVMFSILCVFHQHYMEAQPIPPRVNTAGGCLGIIGLLFVCSIAVSKPPDELSLACGIASLLYIGEIIMFQRRERLDQDMHVGQYGAAVYSEAVPWALTMIPGNSSSIYINMSGGLPASSGCLRVLLVKAAPFIFLVRINTTVHIAVSQEHCTSRDRVTTTKDKRVKGA</sequence>
<keyword evidence="1" id="KW-0472">Membrane</keyword>
<dbReference type="OrthoDB" id="10273759at2759"/>
<keyword evidence="1" id="KW-1133">Transmembrane helix</keyword>
<reference evidence="2 3" key="1">
    <citation type="submission" date="2017-04" db="EMBL/GenBank/DDBJ databases">
        <title>Genome Sequence of the Model Brown-Rot Fungus Postia placenta SB12.</title>
        <authorList>
            <consortium name="DOE Joint Genome Institute"/>
            <person name="Gaskell J."/>
            <person name="Kersten P."/>
            <person name="Larrondo L.F."/>
            <person name="Canessa P."/>
            <person name="Martinez D."/>
            <person name="Hibbett D."/>
            <person name="Schmoll M."/>
            <person name="Kubicek C.P."/>
            <person name="Martinez A.T."/>
            <person name="Yadav J."/>
            <person name="Master E."/>
            <person name="Magnuson J.K."/>
            <person name="James T."/>
            <person name="Yaver D."/>
            <person name="Berka R."/>
            <person name="Labutti K."/>
            <person name="Lipzen A."/>
            <person name="Aerts A."/>
            <person name="Barry K."/>
            <person name="Henrissat B."/>
            <person name="Blanchette R."/>
            <person name="Grigoriev I."/>
            <person name="Cullen D."/>
        </authorList>
    </citation>
    <scope>NUCLEOTIDE SEQUENCE [LARGE SCALE GENOMIC DNA]</scope>
    <source>
        <strain evidence="2 3">MAD-698-R-SB12</strain>
    </source>
</reference>
<organism evidence="2 3">
    <name type="scientific">Postia placenta MAD-698-R-SB12</name>
    <dbReference type="NCBI Taxonomy" id="670580"/>
    <lineage>
        <taxon>Eukaryota</taxon>
        <taxon>Fungi</taxon>
        <taxon>Dikarya</taxon>
        <taxon>Basidiomycota</taxon>
        <taxon>Agaricomycotina</taxon>
        <taxon>Agaricomycetes</taxon>
        <taxon>Polyporales</taxon>
        <taxon>Adustoporiaceae</taxon>
        <taxon>Rhodonia</taxon>
    </lineage>
</organism>
<keyword evidence="3" id="KW-1185">Reference proteome</keyword>
<dbReference type="RefSeq" id="XP_024342737.1">
    <property type="nucleotide sequence ID" value="XM_024484276.1"/>
</dbReference>
<evidence type="ECO:0000256" key="1">
    <source>
        <dbReference type="SAM" id="Phobius"/>
    </source>
</evidence>
<gene>
    <name evidence="2" type="ORF">POSPLADRAFT_1132935</name>
</gene>
<dbReference type="GO" id="GO:0016740">
    <property type="term" value="F:transferase activity"/>
    <property type="evidence" value="ECO:0007669"/>
    <property type="project" value="InterPro"/>
</dbReference>